<dbReference type="Gene3D" id="3.40.50.300">
    <property type="entry name" value="P-loop containing nucleotide triphosphate hydrolases"/>
    <property type="match status" value="1"/>
</dbReference>
<keyword evidence="1" id="KW-0378">Hydrolase</keyword>
<proteinExistence type="predicted"/>
<dbReference type="Pfam" id="PF00271">
    <property type="entry name" value="Helicase_C"/>
    <property type="match status" value="1"/>
</dbReference>
<organism evidence="4">
    <name type="scientific">marine metagenome</name>
    <dbReference type="NCBI Taxonomy" id="408172"/>
    <lineage>
        <taxon>unclassified sequences</taxon>
        <taxon>metagenomes</taxon>
        <taxon>ecological metagenomes</taxon>
    </lineage>
</organism>
<sequence length="232" mass="26928">DKVYDFMRKEMYAGHQCFVIYPIIEESEKMDLKASDTGYKKLSETIFNNCNVGYIHGRMKKENRDNQMASMANNKIQCLVSTTVVEVGIDIPNATVMVIENAERFGLTQLHQLRGRIGRGDKQSYCILVKHSDNLEAKHRLKIMESTSNGFKISDEDLKLRGPGDFFGTKQHGYIRSKLANFIEDGPIIRKTRKRAFEMVEYDPKLDHGQHKKIKIQFKENYRHMLEFINIS</sequence>
<gene>
    <name evidence="4" type="ORF">METZ01_LOCUS332769</name>
</gene>
<dbReference type="InterPro" id="IPR047112">
    <property type="entry name" value="RecG/Mfd"/>
</dbReference>
<evidence type="ECO:0000256" key="2">
    <source>
        <dbReference type="ARBA" id="ARBA00022806"/>
    </source>
</evidence>
<dbReference type="InterPro" id="IPR027417">
    <property type="entry name" value="P-loop_NTPase"/>
</dbReference>
<evidence type="ECO:0000256" key="1">
    <source>
        <dbReference type="ARBA" id="ARBA00022801"/>
    </source>
</evidence>
<dbReference type="Pfam" id="PF19833">
    <property type="entry name" value="RecG_dom3_C"/>
    <property type="match status" value="1"/>
</dbReference>
<dbReference type="GO" id="GO:0016787">
    <property type="term" value="F:hydrolase activity"/>
    <property type="evidence" value="ECO:0007669"/>
    <property type="project" value="UniProtKB-KW"/>
</dbReference>
<keyword evidence="2" id="KW-0347">Helicase</keyword>
<reference evidence="4" key="1">
    <citation type="submission" date="2018-05" db="EMBL/GenBank/DDBJ databases">
        <authorList>
            <person name="Lanie J.A."/>
            <person name="Ng W.-L."/>
            <person name="Kazmierczak K.M."/>
            <person name="Andrzejewski T.M."/>
            <person name="Davidsen T.M."/>
            <person name="Wayne K.J."/>
            <person name="Tettelin H."/>
            <person name="Glass J.I."/>
            <person name="Rusch D."/>
            <person name="Podicherti R."/>
            <person name="Tsui H.-C.T."/>
            <person name="Winkler M.E."/>
        </authorList>
    </citation>
    <scope>NUCLEOTIDE SEQUENCE</scope>
</reference>
<dbReference type="PANTHER" id="PTHR47964:SF1">
    <property type="entry name" value="ATP-DEPENDENT DNA HELICASE HOMOLOG RECG, CHLOROPLASTIC"/>
    <property type="match status" value="1"/>
</dbReference>
<keyword evidence="2" id="KW-0067">ATP-binding</keyword>
<dbReference type="SMART" id="SM00490">
    <property type="entry name" value="HELICc"/>
    <property type="match status" value="1"/>
</dbReference>
<dbReference type="SUPFAM" id="SSF52540">
    <property type="entry name" value="P-loop containing nucleoside triphosphate hydrolases"/>
    <property type="match status" value="1"/>
</dbReference>
<dbReference type="InterPro" id="IPR001650">
    <property type="entry name" value="Helicase_C-like"/>
</dbReference>
<dbReference type="GO" id="GO:0003678">
    <property type="term" value="F:DNA helicase activity"/>
    <property type="evidence" value="ECO:0007669"/>
    <property type="project" value="TreeGrafter"/>
</dbReference>
<evidence type="ECO:0000259" key="3">
    <source>
        <dbReference type="PROSITE" id="PS51194"/>
    </source>
</evidence>
<dbReference type="PROSITE" id="PS51194">
    <property type="entry name" value="HELICASE_CTER"/>
    <property type="match status" value="1"/>
</dbReference>
<evidence type="ECO:0000313" key="4">
    <source>
        <dbReference type="EMBL" id="SVC79915.1"/>
    </source>
</evidence>
<dbReference type="PANTHER" id="PTHR47964">
    <property type="entry name" value="ATP-DEPENDENT DNA HELICASE HOMOLOG RECG, CHLOROPLASTIC"/>
    <property type="match status" value="1"/>
</dbReference>
<feature type="domain" description="Helicase C-terminal" evidence="3">
    <location>
        <begin position="1"/>
        <end position="159"/>
    </location>
</feature>
<feature type="non-terminal residue" evidence="4">
    <location>
        <position position="1"/>
    </location>
</feature>
<dbReference type="AlphaFoldDB" id="A0A382Q4Q4"/>
<dbReference type="GO" id="GO:0006281">
    <property type="term" value="P:DNA repair"/>
    <property type="evidence" value="ECO:0007669"/>
    <property type="project" value="InterPro"/>
</dbReference>
<accession>A0A382Q4Q4</accession>
<dbReference type="InterPro" id="IPR045562">
    <property type="entry name" value="RecG_dom3_C"/>
</dbReference>
<name>A0A382Q4Q4_9ZZZZ</name>
<keyword evidence="2" id="KW-0547">Nucleotide-binding</keyword>
<protein>
    <recommendedName>
        <fullName evidence="3">Helicase C-terminal domain-containing protein</fullName>
    </recommendedName>
</protein>
<dbReference type="EMBL" id="UINC01111586">
    <property type="protein sequence ID" value="SVC79915.1"/>
    <property type="molecule type" value="Genomic_DNA"/>
</dbReference>